<feature type="compositionally biased region" description="Polar residues" evidence="1">
    <location>
        <begin position="1"/>
        <end position="16"/>
    </location>
</feature>
<evidence type="ECO:0000256" key="1">
    <source>
        <dbReference type="SAM" id="MobiDB-lite"/>
    </source>
</evidence>
<feature type="domain" description="Acetyl-CoA carboxylase central" evidence="3">
    <location>
        <begin position="251"/>
        <end position="416"/>
    </location>
</feature>
<organism evidence="5 6">
    <name type="scientific">Chrysochromulina tobinii</name>
    <dbReference type="NCBI Taxonomy" id="1460289"/>
    <lineage>
        <taxon>Eukaryota</taxon>
        <taxon>Haptista</taxon>
        <taxon>Haptophyta</taxon>
        <taxon>Prymnesiophyceae</taxon>
        <taxon>Prymnesiales</taxon>
        <taxon>Chrysochromulinaceae</taxon>
        <taxon>Chrysochromulina</taxon>
    </lineage>
</organism>
<feature type="domain" description="Lipoyl-binding" evidence="2">
    <location>
        <begin position="184"/>
        <end position="225"/>
    </location>
</feature>
<dbReference type="GO" id="GO:0006633">
    <property type="term" value="P:fatty acid biosynthetic process"/>
    <property type="evidence" value="ECO:0007669"/>
    <property type="project" value="InterPro"/>
</dbReference>
<dbReference type="AlphaFoldDB" id="A0A0M0JMJ7"/>
<name>A0A0M0JMJ7_9EUKA</name>
<dbReference type="GO" id="GO:0003989">
    <property type="term" value="F:acetyl-CoA carboxylase activity"/>
    <property type="evidence" value="ECO:0007669"/>
    <property type="project" value="InterPro"/>
</dbReference>
<gene>
    <name evidence="5" type="ORF">Ctob_009538</name>
</gene>
<keyword evidence="6" id="KW-1185">Reference proteome</keyword>
<dbReference type="GO" id="GO:0005524">
    <property type="term" value="F:ATP binding"/>
    <property type="evidence" value="ECO:0007669"/>
    <property type="project" value="InterPro"/>
</dbReference>
<dbReference type="Pfam" id="PF00364">
    <property type="entry name" value="Biotin_lipoyl"/>
    <property type="match status" value="1"/>
</dbReference>
<comment type="caution">
    <text evidence="5">The sequence shown here is derived from an EMBL/GenBank/DDBJ whole genome shotgun (WGS) entry which is preliminary data.</text>
</comment>
<dbReference type="InterPro" id="IPR000089">
    <property type="entry name" value="Biotin_lipoyl"/>
</dbReference>
<dbReference type="PANTHER" id="PTHR45728">
    <property type="entry name" value="ACETYL-COA CARBOXYLASE, ISOFORM A"/>
    <property type="match status" value="1"/>
</dbReference>
<evidence type="ECO:0000313" key="6">
    <source>
        <dbReference type="Proteomes" id="UP000037460"/>
    </source>
</evidence>
<dbReference type="PANTHER" id="PTHR45728:SF3">
    <property type="entry name" value="ACETYL-COA CARBOXYLASE"/>
    <property type="match status" value="1"/>
</dbReference>
<feature type="region of interest" description="Disordered" evidence="1">
    <location>
        <begin position="1"/>
        <end position="20"/>
    </location>
</feature>
<dbReference type="CDD" id="cd06850">
    <property type="entry name" value="biotinyl_domain"/>
    <property type="match status" value="1"/>
</dbReference>
<dbReference type="InterPro" id="IPR049076">
    <property type="entry name" value="ACCA"/>
</dbReference>
<dbReference type="Pfam" id="PF08326">
    <property type="entry name" value="ACC_central"/>
    <property type="match status" value="1"/>
</dbReference>
<proteinExistence type="predicted"/>
<dbReference type="OrthoDB" id="14612at2759"/>
<sequence>MSSISPAPQGEPSQGKPSYGELLETDAFKSNTIDTAWLDGIVVHKSVVITIVPTSAVISAVVFRAYKQMIQGGIANFKDNLGKGQLSTLPLKEHQSIPVDITYADVKYSFRVTPKAPDTMVLKMGAQSIEVRYREQADGSIYAASGVESYQVFTKEEALGLRLVLDGVAVLLPTLYDPRSDITGKLIRNTVEDGASVKKGETFPEAKAMKMIITLNATESGVIKHEGDVINTHEKPAGSIINQGDLLASLTLADPPRDKKIGTFSGTLEYATGEEMVASSATLKRFRKTLKTLELVMDGYVLDAEPAVQAMLSALASVSLPIEEIKDAASALGQKMPMKLDTMMQKVYATTLAEHVNGMESTETANLVTKLRSVVEEFVMSLFESKQANVRIIIAPVTVQIDKYAKGLRENAIDVINPAGNSTVDPCVNCRGAACTCAGRNSMTADDGLREGARQVFEIAIEELFIESKLWNADVKYSFPYEDTAGVPVDEGAKRNGAPLRDIPGLYSMQLVPSHRRELQTAVSNSTNSTAVNSTAVNSTAVLLTAAVSTSTGLLSALAYTAVGRIVLAPGTYFLSAELSITRSVVLEAAVAGSVVLDAQASFASQRRVLNINPGSLGVVQLIGLNITGGNVQCSDCSVRAAET</sequence>
<dbReference type="SUPFAM" id="SSF51230">
    <property type="entry name" value="Single hybrid motif"/>
    <property type="match status" value="1"/>
</dbReference>
<feature type="domain" description="Acetyl-CoA carboxylase BT" evidence="4">
    <location>
        <begin position="55"/>
        <end position="172"/>
    </location>
</feature>
<dbReference type="Pfam" id="PF21385">
    <property type="entry name" value="ACCA_BT"/>
    <property type="match status" value="1"/>
</dbReference>
<dbReference type="EMBL" id="JWZX01002662">
    <property type="protein sequence ID" value="KOO27806.1"/>
    <property type="molecule type" value="Genomic_DNA"/>
</dbReference>
<reference evidence="6" key="1">
    <citation type="journal article" date="2015" name="PLoS Genet.">
        <title>Genome Sequence and Transcriptome Analyses of Chrysochromulina tobin: Metabolic Tools for Enhanced Algal Fitness in the Prominent Order Prymnesiales (Haptophyceae).</title>
        <authorList>
            <person name="Hovde B.T."/>
            <person name="Deodato C.R."/>
            <person name="Hunsperger H.M."/>
            <person name="Ryken S.A."/>
            <person name="Yost W."/>
            <person name="Jha R.K."/>
            <person name="Patterson J."/>
            <person name="Monnat R.J. Jr."/>
            <person name="Barlow S.B."/>
            <person name="Starkenburg S.R."/>
            <person name="Cattolico R.A."/>
        </authorList>
    </citation>
    <scope>NUCLEOTIDE SEQUENCE</scope>
    <source>
        <strain evidence="6">CCMP291</strain>
    </source>
</reference>
<dbReference type="Proteomes" id="UP000037460">
    <property type="component" value="Unassembled WGS sequence"/>
</dbReference>
<dbReference type="Gene3D" id="2.40.50.100">
    <property type="match status" value="1"/>
</dbReference>
<evidence type="ECO:0000259" key="3">
    <source>
        <dbReference type="Pfam" id="PF08326"/>
    </source>
</evidence>
<evidence type="ECO:0000259" key="2">
    <source>
        <dbReference type="Pfam" id="PF00364"/>
    </source>
</evidence>
<dbReference type="InterPro" id="IPR049074">
    <property type="entry name" value="ACCA_BT"/>
</dbReference>
<accession>A0A0M0JMJ7</accession>
<evidence type="ECO:0000259" key="4">
    <source>
        <dbReference type="Pfam" id="PF21385"/>
    </source>
</evidence>
<dbReference type="InterPro" id="IPR013537">
    <property type="entry name" value="AcCoA_COase_cen"/>
</dbReference>
<evidence type="ECO:0000313" key="5">
    <source>
        <dbReference type="EMBL" id="KOO27806.1"/>
    </source>
</evidence>
<protein>
    <submittedName>
        <fullName evidence="5">Acetyl-coa carboxylase</fullName>
    </submittedName>
</protein>
<dbReference type="InterPro" id="IPR011053">
    <property type="entry name" value="Single_hybrid_motif"/>
</dbReference>